<evidence type="ECO:0008006" key="5">
    <source>
        <dbReference type="Google" id="ProtNLM"/>
    </source>
</evidence>
<evidence type="ECO:0000256" key="1">
    <source>
        <dbReference type="ARBA" id="ARBA00022737"/>
    </source>
</evidence>
<dbReference type="AlphaFoldDB" id="A0A8H7W6Q9"/>
<dbReference type="Gene3D" id="1.25.40.20">
    <property type="entry name" value="Ankyrin repeat-containing domain"/>
    <property type="match status" value="1"/>
</dbReference>
<dbReference type="PANTHER" id="PTHR24198:SF165">
    <property type="entry name" value="ANKYRIN REPEAT-CONTAINING PROTEIN-RELATED"/>
    <property type="match status" value="1"/>
</dbReference>
<evidence type="ECO:0000313" key="3">
    <source>
        <dbReference type="EMBL" id="KAG4419621.1"/>
    </source>
</evidence>
<dbReference type="PANTHER" id="PTHR24198">
    <property type="entry name" value="ANKYRIN REPEAT AND PROTEIN KINASE DOMAIN-CONTAINING PROTEIN"/>
    <property type="match status" value="1"/>
</dbReference>
<evidence type="ECO:0000256" key="2">
    <source>
        <dbReference type="ARBA" id="ARBA00023043"/>
    </source>
</evidence>
<organism evidence="3 4">
    <name type="scientific">Cadophora malorum</name>
    <dbReference type="NCBI Taxonomy" id="108018"/>
    <lineage>
        <taxon>Eukaryota</taxon>
        <taxon>Fungi</taxon>
        <taxon>Dikarya</taxon>
        <taxon>Ascomycota</taxon>
        <taxon>Pezizomycotina</taxon>
        <taxon>Leotiomycetes</taxon>
        <taxon>Helotiales</taxon>
        <taxon>Ploettnerulaceae</taxon>
        <taxon>Cadophora</taxon>
    </lineage>
</organism>
<accession>A0A8H7W6Q9</accession>
<name>A0A8H7W6Q9_9HELO</name>
<keyword evidence="1" id="KW-0677">Repeat</keyword>
<keyword evidence="2" id="KW-0040">ANK repeat</keyword>
<gene>
    <name evidence="3" type="ORF">IFR04_007218</name>
</gene>
<dbReference type="SUPFAM" id="SSF48403">
    <property type="entry name" value="Ankyrin repeat"/>
    <property type="match status" value="1"/>
</dbReference>
<dbReference type="OrthoDB" id="4772757at2759"/>
<dbReference type="InterPro" id="IPR002110">
    <property type="entry name" value="Ankyrin_rpt"/>
</dbReference>
<keyword evidence="4" id="KW-1185">Reference proteome</keyword>
<dbReference type="Pfam" id="PF12796">
    <property type="entry name" value="Ank_2"/>
    <property type="match status" value="1"/>
</dbReference>
<dbReference type="EMBL" id="JAFJYH010000101">
    <property type="protein sequence ID" value="KAG4419621.1"/>
    <property type="molecule type" value="Genomic_DNA"/>
</dbReference>
<dbReference type="Proteomes" id="UP000664132">
    <property type="component" value="Unassembled WGS sequence"/>
</dbReference>
<dbReference type="SMART" id="SM00248">
    <property type="entry name" value="ANK"/>
    <property type="match status" value="3"/>
</dbReference>
<evidence type="ECO:0000313" key="4">
    <source>
        <dbReference type="Proteomes" id="UP000664132"/>
    </source>
</evidence>
<dbReference type="InterPro" id="IPR036770">
    <property type="entry name" value="Ankyrin_rpt-contain_sf"/>
</dbReference>
<reference evidence="3" key="1">
    <citation type="submission" date="2021-02" db="EMBL/GenBank/DDBJ databases">
        <title>Genome sequence Cadophora malorum strain M34.</title>
        <authorList>
            <person name="Stefanovic E."/>
            <person name="Vu D."/>
            <person name="Scully C."/>
            <person name="Dijksterhuis J."/>
            <person name="Roader J."/>
            <person name="Houbraken J."/>
        </authorList>
    </citation>
    <scope>NUCLEOTIDE SEQUENCE</scope>
    <source>
        <strain evidence="3">M34</strain>
    </source>
</reference>
<comment type="caution">
    <text evidence="3">The sequence shown here is derived from an EMBL/GenBank/DDBJ whole genome shotgun (WGS) entry which is preliminary data.</text>
</comment>
<proteinExistence type="predicted"/>
<sequence length="228" mass="25473">MLRLFQESLPDFEETTPPGTLEVLKKWKAKIGPGAIKGAAMRGDMDMLRLAIYPPSRSSPESTDFCGQKFGHVDKTSRLGRNLEEALYYAKDAKIFQYIEAFFVNEAAPICKDLYSNLLAHHAELGNLSVVRYLLDSGAFVDGVTTRTNENALTTACRNCHEEVIDLLLERGANPSYQRLQWLTCPIYAASSGGSLSIVKKLLGRGATFERVFWEQSALLFDSSIRPW</sequence>
<protein>
    <recommendedName>
        <fullName evidence="5">Ankyrin</fullName>
    </recommendedName>
</protein>